<protein>
    <submittedName>
        <fullName evidence="1">Uncharacterized protein</fullName>
    </submittedName>
</protein>
<dbReference type="Proteomes" id="UP001060215">
    <property type="component" value="Chromosome 5"/>
</dbReference>
<gene>
    <name evidence="1" type="ORF">LOK49_LG06G02637</name>
</gene>
<accession>A0ACC0H932</accession>
<reference evidence="1 2" key="1">
    <citation type="journal article" date="2022" name="Plant J.">
        <title>Chromosome-level genome of Camellia lanceoleosa provides a valuable resource for understanding genome evolution and self-incompatibility.</title>
        <authorList>
            <person name="Gong W."/>
            <person name="Xiao S."/>
            <person name="Wang L."/>
            <person name="Liao Z."/>
            <person name="Chang Y."/>
            <person name="Mo W."/>
            <person name="Hu G."/>
            <person name="Li W."/>
            <person name="Zhao G."/>
            <person name="Zhu H."/>
            <person name="Hu X."/>
            <person name="Ji K."/>
            <person name="Xiang X."/>
            <person name="Song Q."/>
            <person name="Yuan D."/>
            <person name="Jin S."/>
            <person name="Zhang L."/>
        </authorList>
    </citation>
    <scope>NUCLEOTIDE SEQUENCE [LARGE SCALE GENOMIC DNA]</scope>
    <source>
        <strain evidence="1">SQ_2022a</strain>
    </source>
</reference>
<comment type="caution">
    <text evidence="1">The sequence shown here is derived from an EMBL/GenBank/DDBJ whole genome shotgun (WGS) entry which is preliminary data.</text>
</comment>
<evidence type="ECO:0000313" key="2">
    <source>
        <dbReference type="Proteomes" id="UP001060215"/>
    </source>
</evidence>
<dbReference type="EMBL" id="CM045762">
    <property type="protein sequence ID" value="KAI8009695.1"/>
    <property type="molecule type" value="Genomic_DNA"/>
</dbReference>
<evidence type="ECO:0000313" key="1">
    <source>
        <dbReference type="EMBL" id="KAI8009695.1"/>
    </source>
</evidence>
<proteinExistence type="predicted"/>
<sequence>MKKKKEEKEEGKSGKREGSDRGGANGGVDGGGAAESTEVERRCEVDSDSSVSDSDSCAEEVERRGEERCEKTNRLYVVPGSPSKKISPRIQGRILFKQVKPIRSVPAAVEPRKMQLNYRSNIAKIVKIVSTSRLTEAHRVHLQRTPFWLMFEAILENDLKTHEFRKCDELVFKLIQTYVSDTGCFHIGNGKLTLRDNDIRLIFGLQCGGQPLLMTPGPRPPSDFIQRRFGLESHISSKLVKTLFCDAVQSTSARDVKDAIKLITLYVYVKLFFSTSDESVSWTLIRIIDKLYSMKLYDWIGAIRSALLGSVKEFHRILGKITGCVVVLLYFLCEHTTLVVADRPEVFSRFLKWNVGTLLARMRNMTQDDVDKFEVLPGRLQVSKYERDQLLSGNNVVDDSDDGFVDRIDMIDDVHRDEKTIDARNPIVNVIAGVAPI</sequence>
<name>A0ACC0H932_9ERIC</name>
<organism evidence="1 2">
    <name type="scientific">Camellia lanceoleosa</name>
    <dbReference type="NCBI Taxonomy" id="1840588"/>
    <lineage>
        <taxon>Eukaryota</taxon>
        <taxon>Viridiplantae</taxon>
        <taxon>Streptophyta</taxon>
        <taxon>Embryophyta</taxon>
        <taxon>Tracheophyta</taxon>
        <taxon>Spermatophyta</taxon>
        <taxon>Magnoliopsida</taxon>
        <taxon>eudicotyledons</taxon>
        <taxon>Gunneridae</taxon>
        <taxon>Pentapetalae</taxon>
        <taxon>asterids</taxon>
        <taxon>Ericales</taxon>
        <taxon>Theaceae</taxon>
        <taxon>Camellia</taxon>
    </lineage>
</organism>
<keyword evidence="2" id="KW-1185">Reference proteome</keyword>